<feature type="transmembrane region" description="Helical" evidence="7">
    <location>
        <begin position="59"/>
        <end position="79"/>
    </location>
</feature>
<keyword evidence="3 7" id="KW-1133">Transmembrane helix</keyword>
<keyword evidence="8" id="KW-0282">Flagellum</keyword>
<evidence type="ECO:0000256" key="6">
    <source>
        <dbReference type="ARBA" id="ARBA00037937"/>
    </source>
</evidence>
<keyword evidence="4 7" id="KW-0472">Membrane</keyword>
<comment type="subcellular location">
    <subcellularLocation>
        <location evidence="7">Cell membrane</location>
    </subcellularLocation>
    <subcellularLocation>
        <location evidence="7">Bacterial flagellum basal body</location>
    </subcellularLocation>
</comment>
<proteinExistence type="inferred from homology"/>
<protein>
    <recommendedName>
        <fullName evidence="7">Flagellar protein</fullName>
    </recommendedName>
</protein>
<dbReference type="GO" id="GO:0009425">
    <property type="term" value="C:bacterial-type flagellum basal body"/>
    <property type="evidence" value="ECO:0007669"/>
    <property type="project" value="UniProtKB-SubCell"/>
</dbReference>
<evidence type="ECO:0000256" key="7">
    <source>
        <dbReference type="RuleBase" id="RU362064"/>
    </source>
</evidence>
<accession>A0A5R9A210</accession>
<keyword evidence="8" id="KW-0969">Cilium</keyword>
<evidence type="ECO:0000256" key="4">
    <source>
        <dbReference type="ARBA" id="ARBA00023136"/>
    </source>
</evidence>
<keyword evidence="5 7" id="KW-0975">Bacterial flagellum</keyword>
<evidence type="ECO:0000256" key="1">
    <source>
        <dbReference type="ARBA" id="ARBA00022475"/>
    </source>
</evidence>
<evidence type="ECO:0000256" key="3">
    <source>
        <dbReference type="ARBA" id="ARBA00022989"/>
    </source>
</evidence>
<sequence length="164" mass="17515">MGRLLANPRLLSSVGALPLLGLSLFALGEEAKAPASNPAIVHASSTPSIITGSAGAQLMQLLLGLVLVVGLIFLLAWLVRRVQQVVPRGNQAIRLISSQSLGPRDRLVLVQVGEEQVLLGLTPGRITPLHVMRQPVHAAESEPAQPEFAQRLLELLNKDKGRPQ</sequence>
<reference evidence="9" key="2">
    <citation type="submission" date="2019-06" db="EMBL/GenBank/DDBJ databases">
        <title>AzeR, a transcriptional regulator that responds to azelaic acid in Pseudomonas nitroreducens.</title>
        <authorList>
            <person name="Bez C."/>
            <person name="Javvadi S.G."/>
            <person name="Bertani I."/>
            <person name="Devescovi G."/>
            <person name="Studholme D.J."/>
            <person name="Geller A."/>
            <person name="Levy A."/>
            <person name="Venturi V."/>
        </authorList>
    </citation>
    <scope>NUCLEOTIDE SEQUENCE [LARGE SCALE GENOMIC DNA]</scope>
    <source>
        <strain evidence="9">DSM 9128</strain>
    </source>
</reference>
<dbReference type="InterPro" id="IPR052205">
    <property type="entry name" value="FliO/MopB"/>
</dbReference>
<dbReference type="PANTHER" id="PTHR38766:SF1">
    <property type="entry name" value="FLAGELLAR PROTEIN FLIO"/>
    <property type="match status" value="1"/>
</dbReference>
<gene>
    <name evidence="8" type="primary">fliO</name>
    <name evidence="8" type="ORF">FEA48_18315</name>
</gene>
<comment type="similarity">
    <text evidence="6 7">Belongs to the FliO/MopB family.</text>
</comment>
<dbReference type="Proteomes" id="UP000307510">
    <property type="component" value="Unassembled WGS sequence"/>
</dbReference>
<evidence type="ECO:0000256" key="2">
    <source>
        <dbReference type="ARBA" id="ARBA00022692"/>
    </source>
</evidence>
<keyword evidence="8" id="KW-0966">Cell projection</keyword>
<dbReference type="NCBIfam" id="TIGR03500">
    <property type="entry name" value="FliO_TIGR"/>
    <property type="match status" value="1"/>
</dbReference>
<dbReference type="EMBL" id="VASG01000005">
    <property type="protein sequence ID" value="TLP72244.1"/>
    <property type="molecule type" value="Genomic_DNA"/>
</dbReference>
<evidence type="ECO:0000313" key="8">
    <source>
        <dbReference type="EMBL" id="TLP72244.1"/>
    </source>
</evidence>
<comment type="caution">
    <text evidence="8">The sequence shown here is derived from an EMBL/GenBank/DDBJ whole genome shotgun (WGS) entry which is preliminary data.</text>
</comment>
<dbReference type="Pfam" id="PF04347">
    <property type="entry name" value="FliO"/>
    <property type="match status" value="1"/>
</dbReference>
<dbReference type="RefSeq" id="WP_138215079.1">
    <property type="nucleotide sequence ID" value="NZ_VASG01000005.1"/>
</dbReference>
<name>A0A5R9A210_PSENT</name>
<keyword evidence="2 7" id="KW-0812">Transmembrane</keyword>
<keyword evidence="1 7" id="KW-1003">Cell membrane</keyword>
<reference evidence="8 9" key="1">
    <citation type="submission" date="2019-05" db="EMBL/GenBank/DDBJ databases">
        <authorList>
            <person name="Moore K."/>
            <person name="O'Neill P."/>
            <person name="Farbos A."/>
            <person name="Studholme D.J."/>
        </authorList>
    </citation>
    <scope>NUCLEOTIDE SEQUENCE [LARGE SCALE GENOMIC DNA]</scope>
    <source>
        <strain evidence="8 9">DSM 9128</strain>
    </source>
</reference>
<evidence type="ECO:0000313" key="9">
    <source>
        <dbReference type="Proteomes" id="UP000307510"/>
    </source>
</evidence>
<evidence type="ECO:0000256" key="5">
    <source>
        <dbReference type="ARBA" id="ARBA00023143"/>
    </source>
</evidence>
<dbReference type="InterPro" id="IPR022781">
    <property type="entry name" value="Flagellar_biosynth_FliO"/>
</dbReference>
<organism evidence="8 9">
    <name type="scientific">Pseudomonas nitroreducens</name>
    <dbReference type="NCBI Taxonomy" id="46680"/>
    <lineage>
        <taxon>Bacteria</taxon>
        <taxon>Pseudomonadati</taxon>
        <taxon>Pseudomonadota</taxon>
        <taxon>Gammaproteobacteria</taxon>
        <taxon>Pseudomonadales</taxon>
        <taxon>Pseudomonadaceae</taxon>
        <taxon>Pseudomonas</taxon>
    </lineage>
</organism>
<dbReference type="AlphaFoldDB" id="A0A5R9A210"/>
<dbReference type="GO" id="GO:0044781">
    <property type="term" value="P:bacterial-type flagellum organization"/>
    <property type="evidence" value="ECO:0007669"/>
    <property type="project" value="UniProtKB-UniRule"/>
</dbReference>
<dbReference type="PANTHER" id="PTHR38766">
    <property type="entry name" value="FLAGELLAR PROTEIN FLIO"/>
    <property type="match status" value="1"/>
</dbReference>
<dbReference type="GO" id="GO:0005886">
    <property type="term" value="C:plasma membrane"/>
    <property type="evidence" value="ECO:0007669"/>
    <property type="project" value="UniProtKB-SubCell"/>
</dbReference>